<evidence type="ECO:0000256" key="1">
    <source>
        <dbReference type="SAM" id="Phobius"/>
    </source>
</evidence>
<accession>A0A516R554</accession>
<gene>
    <name evidence="2" type="ORF">FH965_09530</name>
</gene>
<keyword evidence="1" id="KW-0812">Transmembrane</keyword>
<dbReference type="AlphaFoldDB" id="A0A516R554"/>
<keyword evidence="1" id="KW-0472">Membrane</keyword>
<organism evidence="2 3">
    <name type="scientific">Streptomyces spectabilis</name>
    <dbReference type="NCBI Taxonomy" id="68270"/>
    <lineage>
        <taxon>Bacteria</taxon>
        <taxon>Bacillati</taxon>
        <taxon>Actinomycetota</taxon>
        <taxon>Actinomycetes</taxon>
        <taxon>Kitasatosporales</taxon>
        <taxon>Streptomycetaceae</taxon>
        <taxon>Streptomyces</taxon>
    </lineage>
</organism>
<reference evidence="2 3" key="1">
    <citation type="journal article" date="2019" name="J. Ind. Microbiol. Biotechnol.">
        <title>The complete genomic sequence of Streptomyces spectabilis NRRL-2792 and identification of secondary metabolite biosynthetic gene clusters.</title>
        <authorList>
            <person name="Sinha A."/>
            <person name="Phillips-Salemka S."/>
            <person name="Niraula T.A."/>
            <person name="Short K.A."/>
            <person name="Niraula N.P."/>
        </authorList>
    </citation>
    <scope>NUCLEOTIDE SEQUENCE [LARGE SCALE GENOMIC DNA]</scope>
    <source>
        <strain evidence="2 3">NRRL 2792</strain>
    </source>
</reference>
<dbReference type="Proteomes" id="UP000316806">
    <property type="component" value="Chromosome"/>
</dbReference>
<evidence type="ECO:0000313" key="3">
    <source>
        <dbReference type="Proteomes" id="UP000316806"/>
    </source>
</evidence>
<keyword evidence="1" id="KW-1133">Transmembrane helix</keyword>
<sequence>MYAYRDSSFVHEGPEQWHAEPVRPTWQLVLRFLVTVVVLPVWWLLLLVLAVVAIVIALFAEILTVIPGFESGAERVMDRVLGLIAIWPRWIVTWPELRHEGDAAFYRARVDGYLDTWTKRASKPKEDKKPNPPVECEVPLRKYRGVGGGYVVEAAAARGWELRPSDPADEIRLWWSAASEPGTTGPTQ</sequence>
<name>A0A516R554_STRST</name>
<protein>
    <submittedName>
        <fullName evidence="2">Uncharacterized protein</fullName>
    </submittedName>
</protein>
<dbReference type="RefSeq" id="WP_144002704.1">
    <property type="nucleotide sequence ID" value="NZ_CP040916.1"/>
</dbReference>
<proteinExistence type="predicted"/>
<evidence type="ECO:0000313" key="2">
    <source>
        <dbReference type="EMBL" id="QDQ10789.1"/>
    </source>
</evidence>
<feature type="transmembrane region" description="Helical" evidence="1">
    <location>
        <begin position="41"/>
        <end position="69"/>
    </location>
</feature>
<dbReference type="EMBL" id="CP040916">
    <property type="protein sequence ID" value="QDQ10789.1"/>
    <property type="molecule type" value="Genomic_DNA"/>
</dbReference>